<dbReference type="InterPro" id="IPR050316">
    <property type="entry name" value="Tyrosinase/Hemocyanin"/>
</dbReference>
<keyword evidence="4" id="KW-0732">Signal</keyword>
<evidence type="ECO:0000259" key="5">
    <source>
        <dbReference type="PROSITE" id="PS00498"/>
    </source>
</evidence>
<proteinExistence type="predicted"/>
<evidence type="ECO:0000313" key="7">
    <source>
        <dbReference type="Proteomes" id="UP001479436"/>
    </source>
</evidence>
<feature type="signal peptide" evidence="4">
    <location>
        <begin position="1"/>
        <end position="20"/>
    </location>
</feature>
<keyword evidence="1" id="KW-0479">Metal-binding</keyword>
<sequence>MKFTFCALVLALTSLSTTFAQCKVNIRKEIRQLTTSERNAFINAVNTIKKNGRYDELVSIHLNYVPYAHSTPAFFPWHRTYIRMLELALQSVNPKVTLPYWDWTLDSQAPEYSPIWKWFGGNGRRSDGCVVSGPFANWRAKLPQPHCLQREWDSGQKISAFWSPESINYFIKYSNGFDKLRNNIEPGPHATVHNNIGGDFQYMTSANDPIFFLHHAFIDKIWADWQTSHPRLANDYSGVNLVSRRNATVNDVLTPFNTRVRQVQNSRRLCYQYSKSPSANIGFQQSHRKRSLPHNTETVTPARTSSNESLLKKISSCPRPDYASLLGMPSSTDRHSQLSKLRPPVGVSESFSKMMKYDLHQVRQLELDNALYLKTLNNKGYVSKVSLKNTLPIKC</sequence>
<accession>A0ABR2WGK5</accession>
<feature type="region of interest" description="Disordered" evidence="3">
    <location>
        <begin position="280"/>
        <end position="311"/>
    </location>
</feature>
<evidence type="ECO:0000256" key="1">
    <source>
        <dbReference type="ARBA" id="ARBA00022723"/>
    </source>
</evidence>
<dbReference type="Pfam" id="PF00264">
    <property type="entry name" value="Tyrosinase"/>
    <property type="match status" value="1"/>
</dbReference>
<dbReference type="PRINTS" id="PR00092">
    <property type="entry name" value="TYROSINASE"/>
</dbReference>
<dbReference type="Gene3D" id="1.10.1280.10">
    <property type="entry name" value="Di-copper center containing domain from catechol oxidase"/>
    <property type="match status" value="1"/>
</dbReference>
<dbReference type="Proteomes" id="UP001479436">
    <property type="component" value="Unassembled WGS sequence"/>
</dbReference>
<evidence type="ECO:0000256" key="3">
    <source>
        <dbReference type="SAM" id="MobiDB-lite"/>
    </source>
</evidence>
<evidence type="ECO:0000256" key="4">
    <source>
        <dbReference type="SAM" id="SignalP"/>
    </source>
</evidence>
<comment type="caution">
    <text evidence="6">The sequence shown here is derived from an EMBL/GenBank/DDBJ whole genome shotgun (WGS) entry which is preliminary data.</text>
</comment>
<dbReference type="PANTHER" id="PTHR11474:SF126">
    <property type="entry name" value="TYROSINASE-LIKE PROTEIN TYR-1-RELATED"/>
    <property type="match status" value="1"/>
</dbReference>
<dbReference type="EMBL" id="JASJQH010001944">
    <property type="protein sequence ID" value="KAK9760639.1"/>
    <property type="molecule type" value="Genomic_DNA"/>
</dbReference>
<dbReference type="InterPro" id="IPR008922">
    <property type="entry name" value="Di-copper_centre_dom_sf"/>
</dbReference>
<organism evidence="6 7">
    <name type="scientific">Basidiobolus ranarum</name>
    <dbReference type="NCBI Taxonomy" id="34480"/>
    <lineage>
        <taxon>Eukaryota</taxon>
        <taxon>Fungi</taxon>
        <taxon>Fungi incertae sedis</taxon>
        <taxon>Zoopagomycota</taxon>
        <taxon>Entomophthoromycotina</taxon>
        <taxon>Basidiobolomycetes</taxon>
        <taxon>Basidiobolales</taxon>
        <taxon>Basidiobolaceae</taxon>
        <taxon>Basidiobolus</taxon>
    </lineage>
</organism>
<feature type="chain" id="PRO_5046539747" description="Tyrosinase copper-binding domain-containing protein" evidence="4">
    <location>
        <begin position="21"/>
        <end position="395"/>
    </location>
</feature>
<dbReference type="PANTHER" id="PTHR11474">
    <property type="entry name" value="TYROSINASE FAMILY MEMBER"/>
    <property type="match status" value="1"/>
</dbReference>
<feature type="domain" description="Tyrosinase copper-binding" evidence="5">
    <location>
        <begin position="208"/>
        <end position="219"/>
    </location>
</feature>
<keyword evidence="2" id="KW-0186">Copper</keyword>
<dbReference type="PROSITE" id="PS00498">
    <property type="entry name" value="TYROSINASE_2"/>
    <property type="match status" value="1"/>
</dbReference>
<name>A0ABR2WGK5_9FUNG</name>
<dbReference type="InterPro" id="IPR002227">
    <property type="entry name" value="Tyrosinase_Cu-bd"/>
</dbReference>
<gene>
    <name evidence="6" type="ORF">K7432_015142</name>
</gene>
<evidence type="ECO:0000256" key="2">
    <source>
        <dbReference type="ARBA" id="ARBA00023008"/>
    </source>
</evidence>
<protein>
    <recommendedName>
        <fullName evidence="5">Tyrosinase copper-binding domain-containing protein</fullName>
    </recommendedName>
</protein>
<dbReference type="SUPFAM" id="SSF48056">
    <property type="entry name" value="Di-copper centre-containing domain"/>
    <property type="match status" value="1"/>
</dbReference>
<reference evidence="6 7" key="1">
    <citation type="submission" date="2023-04" db="EMBL/GenBank/DDBJ databases">
        <title>Genome of Basidiobolus ranarum AG-B5.</title>
        <authorList>
            <person name="Stajich J.E."/>
            <person name="Carter-House D."/>
            <person name="Gryganskyi A."/>
        </authorList>
    </citation>
    <scope>NUCLEOTIDE SEQUENCE [LARGE SCALE GENOMIC DNA]</scope>
    <source>
        <strain evidence="6 7">AG-B5</strain>
    </source>
</reference>
<feature type="compositionally biased region" description="Polar residues" evidence="3">
    <location>
        <begin position="293"/>
        <end position="309"/>
    </location>
</feature>
<evidence type="ECO:0000313" key="6">
    <source>
        <dbReference type="EMBL" id="KAK9760639.1"/>
    </source>
</evidence>
<keyword evidence="7" id="KW-1185">Reference proteome</keyword>